<dbReference type="Pfam" id="PF08443">
    <property type="entry name" value="RimK"/>
    <property type="match status" value="1"/>
</dbReference>
<feature type="domain" description="ATP-grasp" evidence="10">
    <location>
        <begin position="108"/>
        <end position="291"/>
    </location>
</feature>
<keyword evidence="8 9" id="KW-0464">Manganese</keyword>
<dbReference type="Gene3D" id="3.40.50.20">
    <property type="match status" value="1"/>
</dbReference>
<keyword evidence="7 9" id="KW-0648">Protein biosynthesis</keyword>
<dbReference type="FunFam" id="3.30.470.20:FF:000058">
    <property type="entry name" value="Alpha-aminoadipate--LysW ligase LysX protein"/>
    <property type="match status" value="1"/>
</dbReference>
<dbReference type="InterPro" id="IPR011761">
    <property type="entry name" value="ATP-grasp"/>
</dbReference>
<name>A0A2N5Y380_9GAMM</name>
<evidence type="ECO:0000256" key="3">
    <source>
        <dbReference type="ARBA" id="ARBA00022723"/>
    </source>
</evidence>
<dbReference type="PANTHER" id="PTHR21621:SF7">
    <property type="entry name" value="RIBOSOMAL PROTEIN BS6--L-GLUTAMATE LIGASE"/>
    <property type="match status" value="1"/>
</dbReference>
<comment type="cofactor">
    <cofactor evidence="1">
        <name>Mn(2+)</name>
        <dbReference type="ChEBI" id="CHEBI:29035"/>
    </cofactor>
</comment>
<dbReference type="SUPFAM" id="SSF56059">
    <property type="entry name" value="Glutathione synthetase ATP-binding domain-like"/>
    <property type="match status" value="1"/>
</dbReference>
<keyword evidence="2 9" id="KW-0436">Ligase</keyword>
<feature type="binding site" evidence="9">
    <location>
        <position position="266"/>
    </location>
    <ligand>
        <name>Mn(2+)</name>
        <dbReference type="ChEBI" id="CHEBI:29035"/>
        <label>2</label>
    </ligand>
</feature>
<feature type="binding site" evidence="9">
    <location>
        <position position="264"/>
    </location>
    <ligand>
        <name>Mg(2+)</name>
        <dbReference type="ChEBI" id="CHEBI:18420"/>
        <label>2</label>
    </ligand>
</feature>
<comment type="caution">
    <text evidence="11">The sequence shown here is derived from an EMBL/GenBank/DDBJ whole genome shotgun (WGS) entry which is preliminary data.</text>
</comment>
<feature type="binding site" evidence="9">
    <location>
        <position position="252"/>
    </location>
    <ligand>
        <name>Mg(2+)</name>
        <dbReference type="ChEBI" id="CHEBI:18420"/>
        <label>1</label>
    </ligand>
</feature>
<dbReference type="NCBIfam" id="TIGR00768">
    <property type="entry name" value="rimK_fam"/>
    <property type="match status" value="1"/>
</dbReference>
<keyword evidence="3 9" id="KW-0479">Metal-binding</keyword>
<comment type="similarity">
    <text evidence="9">Belongs to the RimK family.</text>
</comment>
<reference evidence="12" key="1">
    <citation type="submission" date="2017-11" db="EMBL/GenBank/DDBJ databases">
        <title>The draft genome sequence of Chromatocurvus sp. F02.</title>
        <authorList>
            <person name="Du Z.-J."/>
            <person name="Chang Y.-Q."/>
        </authorList>
    </citation>
    <scope>NUCLEOTIDE SEQUENCE [LARGE SCALE GENOMIC DNA]</scope>
    <source>
        <strain evidence="12">F02</strain>
    </source>
</reference>
<feature type="binding site" evidence="9">
    <location>
        <position position="264"/>
    </location>
    <ligand>
        <name>Mg(2+)</name>
        <dbReference type="ChEBI" id="CHEBI:18420"/>
        <label>1</label>
    </ligand>
</feature>
<evidence type="ECO:0000256" key="5">
    <source>
        <dbReference type="ARBA" id="ARBA00022840"/>
    </source>
</evidence>
<dbReference type="EMBL" id="PKLZ01000007">
    <property type="protein sequence ID" value="PLW82836.1"/>
    <property type="molecule type" value="Genomic_DNA"/>
</dbReference>
<feature type="binding site" evidence="9">
    <location>
        <position position="266"/>
    </location>
    <ligand>
        <name>Mg(2+)</name>
        <dbReference type="ChEBI" id="CHEBI:18420"/>
        <label>2</label>
    </ligand>
</feature>
<comment type="cofactor">
    <cofactor evidence="9">
        <name>Mg(2+)</name>
        <dbReference type="ChEBI" id="CHEBI:18420"/>
    </cofactor>
    <cofactor evidence="9">
        <name>Mn(2+)</name>
        <dbReference type="ChEBI" id="CHEBI:29035"/>
    </cofactor>
    <text evidence="9">Binds 2 magnesium or manganese ions per subunit.</text>
</comment>
<dbReference type="Proteomes" id="UP000234845">
    <property type="component" value="Unassembled WGS sequence"/>
</dbReference>
<evidence type="ECO:0000256" key="7">
    <source>
        <dbReference type="ARBA" id="ARBA00022917"/>
    </source>
</evidence>
<evidence type="ECO:0000256" key="8">
    <source>
        <dbReference type="ARBA" id="ARBA00023211"/>
    </source>
</evidence>
<dbReference type="EC" id="6.3.2.-" evidence="9"/>
<evidence type="ECO:0000256" key="6">
    <source>
        <dbReference type="ARBA" id="ARBA00022842"/>
    </source>
</evidence>
<dbReference type="Gene3D" id="3.30.1490.20">
    <property type="entry name" value="ATP-grasp fold, A domain"/>
    <property type="match status" value="1"/>
</dbReference>
<feature type="binding site" evidence="9">
    <location>
        <begin position="215"/>
        <end position="217"/>
    </location>
    <ligand>
        <name>ATP</name>
        <dbReference type="ChEBI" id="CHEBI:30616"/>
    </ligand>
</feature>
<feature type="binding site" evidence="9">
    <location>
        <position position="145"/>
    </location>
    <ligand>
        <name>ATP</name>
        <dbReference type="ChEBI" id="CHEBI:30616"/>
    </ligand>
</feature>
<evidence type="ECO:0000256" key="1">
    <source>
        <dbReference type="ARBA" id="ARBA00001936"/>
    </source>
</evidence>
<keyword evidence="6 9" id="KW-0460">Magnesium</keyword>
<dbReference type="InterPro" id="IPR004666">
    <property type="entry name" value="Rp_bS6_RimK/Lys_biosynth_LsyX"/>
</dbReference>
<dbReference type="InterPro" id="IPR023533">
    <property type="entry name" value="RimK"/>
</dbReference>
<organism evidence="11 12">
    <name type="scientific">Kineobactrum sediminis</name>
    <dbReference type="NCBI Taxonomy" id="1905677"/>
    <lineage>
        <taxon>Bacteria</taxon>
        <taxon>Pseudomonadati</taxon>
        <taxon>Pseudomonadota</taxon>
        <taxon>Gammaproteobacteria</taxon>
        <taxon>Cellvibrionales</taxon>
        <taxon>Halieaceae</taxon>
        <taxon>Kineobactrum</taxon>
    </lineage>
</organism>
<dbReference type="InterPro" id="IPR041107">
    <property type="entry name" value="Rimk_N"/>
</dbReference>
<keyword evidence="11" id="KW-0687">Ribonucleoprotein</keyword>
<sequence length="305" mass="32848">MKIGILSRNRRLYSTRRLLEAAKARGHDASVVDVLKCYMNITANDPTVTYQHSAERVETLEFDALIPRIGASITSYGCAVLRQFEVGHVYSINESIAITRSRDKLRAHQLLARRGCGQPVTSYAHSARATDKLIESVGGAPLILKLTESTHGNGVLLAETKKAAEALINAFRGIGSDFLVQEFIKEAGGSDIRCFVVGDKVIAAMQRKAAKGEYRSNLHRGGTAEVIKLRPDERRLAVKAAKVMGLDLAGVDILRSAHGPLVIEVNSSPGLEGIERATGIDIAGKIIAYIEKDALAGPNKPVGKG</sequence>
<accession>A0A2N5Y380</accession>
<dbReference type="RefSeq" id="WP_101521301.1">
    <property type="nucleotide sequence ID" value="NZ_PKLZ01000007.1"/>
</dbReference>
<feature type="binding site" evidence="9">
    <location>
        <position position="191"/>
    </location>
    <ligand>
        <name>ATP</name>
        <dbReference type="ChEBI" id="CHEBI:30616"/>
    </ligand>
</feature>
<keyword evidence="5 9" id="KW-0067">ATP-binding</keyword>
<gene>
    <name evidence="9" type="primary">rimK</name>
    <name evidence="11" type="ORF">CWI75_09755</name>
</gene>
<dbReference type="InterPro" id="IPR013815">
    <property type="entry name" value="ATP_grasp_subdomain_1"/>
</dbReference>
<evidence type="ECO:0000256" key="9">
    <source>
        <dbReference type="HAMAP-Rule" id="MF_01552"/>
    </source>
</evidence>
<dbReference type="HAMAP" id="MF_01552">
    <property type="entry name" value="RimK"/>
    <property type="match status" value="1"/>
</dbReference>
<dbReference type="GO" id="GO:0018169">
    <property type="term" value="F:ribosomal S6-glutamic acid ligase activity"/>
    <property type="evidence" value="ECO:0007669"/>
    <property type="project" value="TreeGrafter"/>
</dbReference>
<protein>
    <recommendedName>
        <fullName evidence="9">Probable alpha-L-glutamate ligase</fullName>
        <ecNumber evidence="9">6.3.2.-</ecNumber>
    </recommendedName>
</protein>
<evidence type="ECO:0000313" key="12">
    <source>
        <dbReference type="Proteomes" id="UP000234845"/>
    </source>
</evidence>
<evidence type="ECO:0000256" key="4">
    <source>
        <dbReference type="ARBA" id="ARBA00022741"/>
    </source>
</evidence>
<dbReference type="Pfam" id="PF18030">
    <property type="entry name" value="Rimk_N"/>
    <property type="match status" value="1"/>
</dbReference>
<feature type="binding site" evidence="9">
    <location>
        <begin position="182"/>
        <end position="183"/>
    </location>
    <ligand>
        <name>ATP</name>
        <dbReference type="ChEBI" id="CHEBI:30616"/>
    </ligand>
</feature>
<dbReference type="PROSITE" id="PS50975">
    <property type="entry name" value="ATP_GRASP"/>
    <property type="match status" value="1"/>
</dbReference>
<dbReference type="GO" id="GO:0009432">
    <property type="term" value="P:SOS response"/>
    <property type="evidence" value="ECO:0007669"/>
    <property type="project" value="TreeGrafter"/>
</dbReference>
<evidence type="ECO:0000256" key="2">
    <source>
        <dbReference type="ARBA" id="ARBA00022598"/>
    </source>
</evidence>
<dbReference type="GO" id="GO:0005737">
    <property type="term" value="C:cytoplasm"/>
    <property type="evidence" value="ECO:0007669"/>
    <property type="project" value="TreeGrafter"/>
</dbReference>
<proteinExistence type="inferred from homology"/>
<dbReference type="Gene3D" id="3.30.470.20">
    <property type="entry name" value="ATP-grasp fold, B domain"/>
    <property type="match status" value="1"/>
</dbReference>
<keyword evidence="4 9" id="KW-0547">Nucleotide-binding</keyword>
<dbReference type="GO" id="GO:0006412">
    <property type="term" value="P:translation"/>
    <property type="evidence" value="ECO:0007669"/>
    <property type="project" value="UniProtKB-KW"/>
</dbReference>
<feature type="binding site" evidence="9">
    <location>
        <position position="252"/>
    </location>
    <ligand>
        <name>Mn(2+)</name>
        <dbReference type="ChEBI" id="CHEBI:29035"/>
        <label>1</label>
    </ligand>
</feature>
<keyword evidence="12" id="KW-1185">Reference proteome</keyword>
<dbReference type="GO" id="GO:0005524">
    <property type="term" value="F:ATP binding"/>
    <property type="evidence" value="ECO:0007669"/>
    <property type="project" value="UniProtKB-UniRule"/>
</dbReference>
<evidence type="ECO:0000313" key="11">
    <source>
        <dbReference type="EMBL" id="PLW82836.1"/>
    </source>
</evidence>
<dbReference type="InterPro" id="IPR013651">
    <property type="entry name" value="ATP-grasp_RimK-type"/>
</dbReference>
<dbReference type="GO" id="GO:0046872">
    <property type="term" value="F:metal ion binding"/>
    <property type="evidence" value="ECO:0007669"/>
    <property type="project" value="UniProtKB-KW"/>
</dbReference>
<dbReference type="PANTHER" id="PTHR21621">
    <property type="entry name" value="RIBOSOMAL PROTEIN S6 MODIFICATION PROTEIN"/>
    <property type="match status" value="1"/>
</dbReference>
<feature type="binding site" evidence="9">
    <location>
        <position position="264"/>
    </location>
    <ligand>
        <name>Mn(2+)</name>
        <dbReference type="ChEBI" id="CHEBI:29035"/>
        <label>2</label>
    </ligand>
</feature>
<keyword evidence="11" id="KW-0689">Ribosomal protein</keyword>
<dbReference type="NCBIfam" id="NF007764">
    <property type="entry name" value="PRK10446.1"/>
    <property type="match status" value="1"/>
</dbReference>
<feature type="binding site" evidence="9">
    <location>
        <position position="264"/>
    </location>
    <ligand>
        <name>Mn(2+)</name>
        <dbReference type="ChEBI" id="CHEBI:29035"/>
        <label>1</label>
    </ligand>
</feature>
<dbReference type="OrthoDB" id="3865600at2"/>
<dbReference type="GO" id="GO:0005840">
    <property type="term" value="C:ribosome"/>
    <property type="evidence" value="ECO:0007669"/>
    <property type="project" value="UniProtKB-KW"/>
</dbReference>
<dbReference type="AlphaFoldDB" id="A0A2N5Y380"/>
<evidence type="ECO:0000259" key="10">
    <source>
        <dbReference type="PROSITE" id="PS50975"/>
    </source>
</evidence>